<sequence length="109" mass="11768">MKSSGSRDGDSSLPPDTPRIAERSVRFEEDSAYDLDTKEDDEDVGDYDDKEEKAAVPEMATSDTPEGATMATTRSGGVKSLALNLVEELDEVAGLEPGYPDDDGDDDEY</sequence>
<evidence type="ECO:0000313" key="2">
    <source>
        <dbReference type="EMBL" id="ETI29640.1"/>
    </source>
</evidence>
<organism evidence="2 3">
    <name type="scientific">Phytophthora nicotianae P1569</name>
    <dbReference type="NCBI Taxonomy" id="1317065"/>
    <lineage>
        <taxon>Eukaryota</taxon>
        <taxon>Sar</taxon>
        <taxon>Stramenopiles</taxon>
        <taxon>Oomycota</taxon>
        <taxon>Peronosporomycetes</taxon>
        <taxon>Peronosporales</taxon>
        <taxon>Peronosporaceae</taxon>
        <taxon>Phytophthora</taxon>
    </lineage>
</organism>
<keyword evidence="3" id="KW-1185">Reference proteome</keyword>
<dbReference type="EMBL" id="ANIZ01004988">
    <property type="protein sequence ID" value="ETI29640.1"/>
    <property type="molecule type" value="Genomic_DNA"/>
</dbReference>
<feature type="compositionally biased region" description="Basic and acidic residues" evidence="1">
    <location>
        <begin position="19"/>
        <end position="29"/>
    </location>
</feature>
<accession>V9DRU8</accession>
<dbReference type="HOGENOM" id="CLU_121202_0_0_1"/>
<feature type="compositionally biased region" description="Acidic residues" evidence="1">
    <location>
        <begin position="30"/>
        <end position="49"/>
    </location>
</feature>
<name>V9DRU8_PHYNI</name>
<comment type="caution">
    <text evidence="2">The sequence shown here is derived from an EMBL/GenBank/DDBJ whole genome shotgun (WGS) entry which is preliminary data.</text>
</comment>
<feature type="region of interest" description="Disordered" evidence="1">
    <location>
        <begin position="1"/>
        <end position="73"/>
    </location>
</feature>
<dbReference type="Proteomes" id="UP000018721">
    <property type="component" value="Unassembled WGS sequence"/>
</dbReference>
<protein>
    <submittedName>
        <fullName evidence="2">Uncharacterized protein</fullName>
    </submittedName>
</protein>
<feature type="compositionally biased region" description="Basic and acidic residues" evidence="1">
    <location>
        <begin position="1"/>
        <end position="10"/>
    </location>
</feature>
<evidence type="ECO:0000256" key="1">
    <source>
        <dbReference type="SAM" id="MobiDB-lite"/>
    </source>
</evidence>
<gene>
    <name evidence="2" type="ORF">F443_23245</name>
</gene>
<reference evidence="2 3" key="1">
    <citation type="submission" date="2013-11" db="EMBL/GenBank/DDBJ databases">
        <title>The Genome Sequence of Phytophthora parasitica P1569.</title>
        <authorList>
            <consortium name="The Broad Institute Genomics Platform"/>
            <person name="Russ C."/>
            <person name="Tyler B."/>
            <person name="Panabieres F."/>
            <person name="Shan W."/>
            <person name="Tripathy S."/>
            <person name="Grunwald N."/>
            <person name="Machado M."/>
            <person name="Johnson C.S."/>
            <person name="Arredondo F."/>
            <person name="Hong C."/>
            <person name="Coffey M."/>
            <person name="Young S.K."/>
            <person name="Zeng Q."/>
            <person name="Gargeya S."/>
            <person name="Fitzgerald M."/>
            <person name="Abouelleil A."/>
            <person name="Alvarado L."/>
            <person name="Chapman S.B."/>
            <person name="Gainer-Dewar J."/>
            <person name="Goldberg J."/>
            <person name="Griggs A."/>
            <person name="Gujja S."/>
            <person name="Hansen M."/>
            <person name="Howarth C."/>
            <person name="Imamovic A."/>
            <person name="Ireland A."/>
            <person name="Larimer J."/>
            <person name="McCowan C."/>
            <person name="Murphy C."/>
            <person name="Pearson M."/>
            <person name="Poon T.W."/>
            <person name="Priest M."/>
            <person name="Roberts A."/>
            <person name="Saif S."/>
            <person name="Shea T."/>
            <person name="Sykes S."/>
            <person name="Wortman J."/>
            <person name="Nusbaum C."/>
            <person name="Birren B."/>
        </authorList>
    </citation>
    <scope>NUCLEOTIDE SEQUENCE [LARGE SCALE GENOMIC DNA]</scope>
    <source>
        <strain evidence="2 3">P1569</strain>
    </source>
</reference>
<dbReference type="AlphaFoldDB" id="V9DRU8"/>
<evidence type="ECO:0000313" key="3">
    <source>
        <dbReference type="Proteomes" id="UP000018721"/>
    </source>
</evidence>
<proteinExistence type="predicted"/>